<dbReference type="RefSeq" id="WP_003764616.1">
    <property type="nucleotide sequence ID" value="NZ_AJMT01000062.1"/>
</dbReference>
<gene>
    <name evidence="2" type="ORF">HMPREF1051_0193</name>
</gene>
<proteinExistence type="predicted"/>
<evidence type="ECO:0000313" key="3">
    <source>
        <dbReference type="Proteomes" id="UP000004473"/>
    </source>
</evidence>
<comment type="caution">
    <text evidence="2">The sequence shown here is derived from an EMBL/GenBank/DDBJ whole genome shotgun (WGS) entry which is preliminary data.</text>
</comment>
<feature type="domain" description="ESPR" evidence="1">
    <location>
        <begin position="1"/>
        <end position="41"/>
    </location>
</feature>
<organism evidence="2 3">
    <name type="scientific">Neisseria sicca VK64</name>
    <dbReference type="NCBI Taxonomy" id="1095748"/>
    <lineage>
        <taxon>Bacteria</taxon>
        <taxon>Pseudomonadati</taxon>
        <taxon>Pseudomonadota</taxon>
        <taxon>Betaproteobacteria</taxon>
        <taxon>Neisseriales</taxon>
        <taxon>Neisseriaceae</taxon>
        <taxon>Neisseria</taxon>
    </lineage>
</organism>
<dbReference type="Pfam" id="PF13018">
    <property type="entry name" value="ESPR"/>
    <property type="match status" value="1"/>
</dbReference>
<name>I2NUQ1_NEISI</name>
<protein>
    <submittedName>
        <fullName evidence="2">Type V secretion system signal peptide</fullName>
    </submittedName>
</protein>
<feature type="non-terminal residue" evidence="2">
    <location>
        <position position="99"/>
    </location>
</feature>
<reference evidence="2 3" key="1">
    <citation type="submission" date="2012-04" db="EMBL/GenBank/DDBJ databases">
        <authorList>
            <person name="Harkins D.M."/>
            <person name="Madupu R."/>
            <person name="Durkin A.S."/>
            <person name="Torralba M."/>
            <person name="Methe B."/>
            <person name="Sutton G.G."/>
            <person name="Nelson K.E."/>
        </authorList>
    </citation>
    <scope>NUCLEOTIDE SEQUENCE [LARGE SCALE GENOMIC DNA]</scope>
    <source>
        <strain evidence="2 3">VK64</strain>
    </source>
</reference>
<dbReference type="InterPro" id="IPR024973">
    <property type="entry name" value="ESPR"/>
</dbReference>
<evidence type="ECO:0000259" key="1">
    <source>
        <dbReference type="Pfam" id="PF13018"/>
    </source>
</evidence>
<dbReference type="EMBL" id="AJMT01000062">
    <property type="protein sequence ID" value="EIG29562.1"/>
    <property type="molecule type" value="Genomic_DNA"/>
</dbReference>
<sequence>MNKIFKVVWNRTIGSFVVTSELAKGRVKSSSEGAEGDVRASEEGRLKTLFRLTALSAALLGFSEGAWAVIASPAAVANGSGGETAVNGAHANGTGAVAV</sequence>
<evidence type="ECO:0000313" key="2">
    <source>
        <dbReference type="EMBL" id="EIG29562.1"/>
    </source>
</evidence>
<dbReference type="AlphaFoldDB" id="I2NUQ1"/>
<dbReference type="Proteomes" id="UP000004473">
    <property type="component" value="Unassembled WGS sequence"/>
</dbReference>
<accession>I2NUQ1</accession>